<dbReference type="AlphaFoldDB" id="A0A8H8DKH3"/>
<evidence type="ECO:0000313" key="2">
    <source>
        <dbReference type="EMBL" id="KAG5461693.1"/>
    </source>
</evidence>
<dbReference type="SUPFAM" id="SSF56219">
    <property type="entry name" value="DNase I-like"/>
    <property type="match status" value="1"/>
</dbReference>
<dbReference type="InterPro" id="IPR036691">
    <property type="entry name" value="Endo/exonu/phosph_ase_sf"/>
</dbReference>
<dbReference type="InterPro" id="IPR000300">
    <property type="entry name" value="IPPc"/>
</dbReference>
<name>A0A8H8DKH3_9FUNG</name>
<organism evidence="2 3">
    <name type="scientific">Olpidium bornovanus</name>
    <dbReference type="NCBI Taxonomy" id="278681"/>
    <lineage>
        <taxon>Eukaryota</taxon>
        <taxon>Fungi</taxon>
        <taxon>Fungi incertae sedis</taxon>
        <taxon>Olpidiomycota</taxon>
        <taxon>Olpidiomycotina</taxon>
        <taxon>Olpidiomycetes</taxon>
        <taxon>Olpidiales</taxon>
        <taxon>Olpidiaceae</taxon>
        <taxon>Olpidium</taxon>
    </lineage>
</organism>
<evidence type="ECO:0000313" key="3">
    <source>
        <dbReference type="Proteomes" id="UP000673691"/>
    </source>
</evidence>
<dbReference type="PANTHER" id="PTHR11200">
    <property type="entry name" value="INOSITOL 5-PHOSPHATASE"/>
    <property type="match status" value="1"/>
</dbReference>
<proteinExistence type="predicted"/>
<protein>
    <recommendedName>
        <fullName evidence="1">Inositol polyphosphate-related phosphatase domain-containing protein</fullName>
    </recommendedName>
</protein>
<feature type="domain" description="Inositol polyphosphate-related phosphatase" evidence="1">
    <location>
        <begin position="72"/>
        <end position="226"/>
    </location>
</feature>
<accession>A0A8H8DKH3</accession>
<dbReference type="Pfam" id="PF22669">
    <property type="entry name" value="Exo_endo_phos2"/>
    <property type="match status" value="1"/>
</dbReference>
<dbReference type="EMBL" id="JAEFCI010003268">
    <property type="protein sequence ID" value="KAG5461693.1"/>
    <property type="molecule type" value="Genomic_DNA"/>
</dbReference>
<dbReference type="GO" id="GO:0046856">
    <property type="term" value="P:phosphatidylinositol dephosphorylation"/>
    <property type="evidence" value="ECO:0007669"/>
    <property type="project" value="InterPro"/>
</dbReference>
<dbReference type="Gene3D" id="3.60.10.10">
    <property type="entry name" value="Endonuclease/exonuclease/phosphatase"/>
    <property type="match status" value="1"/>
</dbReference>
<keyword evidence="3" id="KW-1185">Reference proteome</keyword>
<feature type="non-terminal residue" evidence="2">
    <location>
        <position position="226"/>
    </location>
</feature>
<comment type="caution">
    <text evidence="2">The sequence shown here is derived from an EMBL/GenBank/DDBJ whole genome shotgun (WGS) entry which is preliminary data.</text>
</comment>
<gene>
    <name evidence="2" type="ORF">BJ554DRAFT_6067</name>
</gene>
<dbReference type="Proteomes" id="UP000673691">
    <property type="component" value="Unassembled WGS sequence"/>
</dbReference>
<reference evidence="2 3" key="1">
    <citation type="journal article" name="Sci. Rep.">
        <title>Genome-scale phylogenetic analyses confirm Olpidium as the closest living zoosporic fungus to the non-flagellated, terrestrial fungi.</title>
        <authorList>
            <person name="Chang Y."/>
            <person name="Rochon D."/>
            <person name="Sekimoto S."/>
            <person name="Wang Y."/>
            <person name="Chovatia M."/>
            <person name="Sandor L."/>
            <person name="Salamov A."/>
            <person name="Grigoriev I.V."/>
            <person name="Stajich J.E."/>
            <person name="Spatafora J.W."/>
        </authorList>
    </citation>
    <scope>NUCLEOTIDE SEQUENCE [LARGE SCALE GENOMIC DNA]</scope>
    <source>
        <strain evidence="2">S191</strain>
    </source>
</reference>
<dbReference type="OrthoDB" id="405996at2759"/>
<dbReference type="GO" id="GO:0004439">
    <property type="term" value="F:phosphatidylinositol-4,5-bisphosphate 5-phosphatase activity"/>
    <property type="evidence" value="ECO:0007669"/>
    <property type="project" value="TreeGrafter"/>
</dbReference>
<dbReference type="InterPro" id="IPR046985">
    <property type="entry name" value="IP5"/>
</dbReference>
<dbReference type="PANTHER" id="PTHR11200:SF275">
    <property type="entry name" value="LD06095P"/>
    <property type="match status" value="1"/>
</dbReference>
<evidence type="ECO:0000259" key="1">
    <source>
        <dbReference type="Pfam" id="PF22669"/>
    </source>
</evidence>
<sequence length="226" mass="24772">MKDERSAKHKASIAQGRSSLQRGFAELARSFGDLLSGAAGGGYKKEKAETKDNQEHVVVLSEDFRRLKIYIGTWNMYGKPPPAELAPFVAPPPPIIELKNGIHLDRVPRHPYHLMVFGTQECQRPISHSVLIPSKEEWERRLVDILGKAYDLVKTETMAAIHIAVFVWKPCSHLVHSALYALDESTEVTSASVPTGIAGVIGNKGGGGVSLMVGFTSFLFVNSHLT</sequence>